<feature type="transmembrane region" description="Helical" evidence="16">
    <location>
        <begin position="586"/>
        <end position="610"/>
    </location>
</feature>
<feature type="domain" description="Peptidase M28" evidence="17">
    <location>
        <begin position="105"/>
        <end position="290"/>
    </location>
</feature>
<keyword evidence="14" id="KW-0325">Glycoprotein</keyword>
<proteinExistence type="inferred from homology"/>
<dbReference type="GO" id="GO:0008235">
    <property type="term" value="F:metalloexopeptidase activity"/>
    <property type="evidence" value="ECO:0007669"/>
    <property type="project" value="InterPro"/>
</dbReference>
<evidence type="ECO:0000256" key="11">
    <source>
        <dbReference type="ARBA" id="ARBA00022989"/>
    </source>
</evidence>
<keyword evidence="10 15" id="KW-0862">Zinc</keyword>
<feature type="transmembrane region" description="Helical" evidence="16">
    <location>
        <begin position="466"/>
        <end position="485"/>
    </location>
</feature>
<evidence type="ECO:0000256" key="7">
    <source>
        <dbReference type="ARBA" id="ARBA00022692"/>
    </source>
</evidence>
<feature type="domain" description="Vacuolar membrane protease C-terminal" evidence="18">
    <location>
        <begin position="645"/>
        <end position="892"/>
    </location>
</feature>
<dbReference type="AlphaFoldDB" id="A0A642VDE6"/>
<comment type="function">
    <text evidence="2">May be involved in vacuolar sorting and osmoregulation.</text>
</comment>
<evidence type="ECO:0000256" key="1">
    <source>
        <dbReference type="ARBA" id="ARBA00001947"/>
    </source>
</evidence>
<sequence>MGMVSHQQDAQIPAVSTAYPRKYFEDAWTDLQVISKSFHPYNSHANDDVHDYILERVKDAVGDAGDGIVANVTDDTPRKIVFSQRPVFQPELDASGNVVYFEGNNVLVRIEGSVPSLSAVLITAHYDSVSTGYGTTDDGGGIAAMLGTLRYFIDMSVQPKRTVIFNFNNNEESGLLGAEAFMYHPWSEETKYFINLEGAGALGRPVLFRTTDFGVARHFAKSPNPHGSSVLQQGFQSGLVSSQTDYKVLADNGMRGLDIAFYKSRSLYHTRSDNIHSASLGGLSHMMSSAISVLSSMADANSFDQHPDDLQPAVFFDIFDTVFAVHALPTVIKWNIVGLVVGPVAVFLLFIWAIKGEAWDVGKRGWLRGVLAMVLSTGVGITSVIWLEATNPYVFVSNFYGPLFGTLGVIVLTNYVVLSVAWWSKPVHDQKLIVLLETFVLWWALLLYATVKASREQATGFFPFTILYYLQLVAILFGFLGLFVIKPWAVAHDDEGQDAPQSASSSIRSRQAVGDEESQQPENIDETTALLPQRQQRSSIAGAVKRSNSYDWVIQFLIVVPISLYCIYSTGLVVLDAMHQTPNEGICAVSFLCETIAVLSISIGLIILPFVHRLNSFVLLVILIGTIYSAWTSLVPFPYTKDAPMKAIFYQEIDLDTPDPEAFMKVHGTHGHVHNALKELPSVKSSSTNLTCEDMGDNQDLCSYRGLRPWVVGSANYSDWLQVETRPNESTVKGPNRGEVVITAPDTRHCSFEFNTTRFKSGQQNPRSAPPVRVVEIHHDTCSTAGWKQQGDTDIYTHPDGIEDFVMWKLDWDDPHYHVAFEWIPSWYDDDHGIGDRNERLGVTVTCYWAEYDQEIMVDGNLHRKVPAYDEILQYSPTWTSWSKWKQGLVQVKKYIEL</sequence>
<feature type="transmembrane region" description="Helical" evidence="16">
    <location>
        <begin position="617"/>
        <end position="639"/>
    </location>
</feature>
<dbReference type="CDD" id="cd03875">
    <property type="entry name" value="M28_Fxna_like"/>
    <property type="match status" value="1"/>
</dbReference>
<gene>
    <name evidence="20" type="ORF">TRICI_000428</name>
</gene>
<evidence type="ECO:0000259" key="17">
    <source>
        <dbReference type="Pfam" id="PF04389"/>
    </source>
</evidence>
<feature type="domain" description="Vacuolar membrane protease transmembrane" evidence="19">
    <location>
        <begin position="541"/>
        <end position="615"/>
    </location>
</feature>
<dbReference type="SUPFAM" id="SSF53187">
    <property type="entry name" value="Zn-dependent exopeptidases"/>
    <property type="match status" value="1"/>
</dbReference>
<dbReference type="InterPro" id="IPR007484">
    <property type="entry name" value="Peptidase_M28"/>
</dbReference>
<keyword evidence="7 16" id="KW-0812">Transmembrane</keyword>
<keyword evidence="6 15" id="KW-0645">Protease</keyword>
<evidence type="ECO:0000256" key="13">
    <source>
        <dbReference type="ARBA" id="ARBA00023136"/>
    </source>
</evidence>
<evidence type="ECO:0000256" key="3">
    <source>
        <dbReference type="ARBA" id="ARBA00004128"/>
    </source>
</evidence>
<keyword evidence="12" id="KW-0482">Metalloprotease</keyword>
<dbReference type="GO" id="GO:0046872">
    <property type="term" value="F:metal ion binding"/>
    <property type="evidence" value="ECO:0007669"/>
    <property type="project" value="UniProtKB-KW"/>
</dbReference>
<dbReference type="InterPro" id="IPR053976">
    <property type="entry name" value="PFF1_TM"/>
</dbReference>
<dbReference type="VEuPathDB" id="FungiDB:TRICI_000428"/>
<feature type="domain" description="Vacuolar membrane protease transmembrane" evidence="19">
    <location>
        <begin position="371"/>
        <end position="526"/>
    </location>
</feature>
<accession>A0A642VDE6</accession>
<dbReference type="Pfam" id="PF22250">
    <property type="entry name" value="PFF1_C"/>
    <property type="match status" value="1"/>
</dbReference>
<evidence type="ECO:0000256" key="9">
    <source>
        <dbReference type="ARBA" id="ARBA00022801"/>
    </source>
</evidence>
<feature type="transmembrane region" description="Helical" evidence="16">
    <location>
        <begin position="399"/>
        <end position="423"/>
    </location>
</feature>
<organism evidence="20 21">
    <name type="scientific">Trichomonascus ciferrii</name>
    <dbReference type="NCBI Taxonomy" id="44093"/>
    <lineage>
        <taxon>Eukaryota</taxon>
        <taxon>Fungi</taxon>
        <taxon>Dikarya</taxon>
        <taxon>Ascomycota</taxon>
        <taxon>Saccharomycotina</taxon>
        <taxon>Dipodascomycetes</taxon>
        <taxon>Dipodascales</taxon>
        <taxon>Trichomonascaceae</taxon>
        <taxon>Trichomonascus</taxon>
        <taxon>Trichomonascus ciferrii complex</taxon>
    </lineage>
</organism>
<dbReference type="Gene3D" id="3.40.630.10">
    <property type="entry name" value="Zn peptidases"/>
    <property type="match status" value="1"/>
</dbReference>
<evidence type="ECO:0000313" key="21">
    <source>
        <dbReference type="Proteomes" id="UP000761534"/>
    </source>
</evidence>
<evidence type="ECO:0000256" key="14">
    <source>
        <dbReference type="ARBA" id="ARBA00023180"/>
    </source>
</evidence>
<name>A0A642VDE6_9ASCO</name>
<dbReference type="Pfam" id="PF22251">
    <property type="entry name" value="PFF1_TM"/>
    <property type="match status" value="2"/>
</dbReference>
<keyword evidence="5" id="KW-0926">Vacuole</keyword>
<comment type="cofactor">
    <cofactor evidence="1">
        <name>Zn(2+)</name>
        <dbReference type="ChEBI" id="CHEBI:29105"/>
    </cofactor>
</comment>
<evidence type="ECO:0000256" key="5">
    <source>
        <dbReference type="ARBA" id="ARBA00022554"/>
    </source>
</evidence>
<dbReference type="EC" id="3.4.-.-" evidence="15"/>
<feature type="transmembrane region" description="Helical" evidence="16">
    <location>
        <begin position="366"/>
        <end position="387"/>
    </location>
</feature>
<dbReference type="Pfam" id="PF04389">
    <property type="entry name" value="Peptidase_M28"/>
    <property type="match status" value="1"/>
</dbReference>
<keyword evidence="9 15" id="KW-0378">Hydrolase</keyword>
<evidence type="ECO:0000259" key="19">
    <source>
        <dbReference type="Pfam" id="PF22251"/>
    </source>
</evidence>
<dbReference type="InterPro" id="IPR053975">
    <property type="entry name" value="PFF1_C"/>
</dbReference>
<evidence type="ECO:0000256" key="15">
    <source>
        <dbReference type="RuleBase" id="RU361240"/>
    </source>
</evidence>
<protein>
    <recommendedName>
        <fullName evidence="15">Peptide hydrolase</fullName>
        <ecNumber evidence="15">3.4.-.-</ecNumber>
    </recommendedName>
</protein>
<evidence type="ECO:0000256" key="2">
    <source>
        <dbReference type="ARBA" id="ARBA00003273"/>
    </source>
</evidence>
<evidence type="ECO:0000256" key="4">
    <source>
        <dbReference type="ARBA" id="ARBA00010918"/>
    </source>
</evidence>
<evidence type="ECO:0000256" key="6">
    <source>
        <dbReference type="ARBA" id="ARBA00022670"/>
    </source>
</evidence>
<dbReference type="InterPro" id="IPR045175">
    <property type="entry name" value="M28_fam"/>
</dbReference>
<feature type="transmembrane region" description="Helical" evidence="16">
    <location>
        <begin position="552"/>
        <end position="574"/>
    </location>
</feature>
<dbReference type="OrthoDB" id="76293at2759"/>
<evidence type="ECO:0000256" key="12">
    <source>
        <dbReference type="ARBA" id="ARBA00023049"/>
    </source>
</evidence>
<comment type="similarity">
    <text evidence="4 15">Belongs to the peptidase M28 family.</text>
</comment>
<evidence type="ECO:0000313" key="20">
    <source>
        <dbReference type="EMBL" id="KAA8917405.1"/>
    </source>
</evidence>
<keyword evidence="11 16" id="KW-1133">Transmembrane helix</keyword>
<dbReference type="PANTHER" id="PTHR12147">
    <property type="entry name" value="METALLOPEPTIDASE M28 FAMILY MEMBER"/>
    <property type="match status" value="1"/>
</dbReference>
<evidence type="ECO:0000256" key="8">
    <source>
        <dbReference type="ARBA" id="ARBA00022723"/>
    </source>
</evidence>
<keyword evidence="21" id="KW-1185">Reference proteome</keyword>
<dbReference type="GO" id="GO:0005774">
    <property type="term" value="C:vacuolar membrane"/>
    <property type="evidence" value="ECO:0007669"/>
    <property type="project" value="UniProtKB-SubCell"/>
</dbReference>
<feature type="transmembrane region" description="Helical" evidence="16">
    <location>
        <begin position="432"/>
        <end position="451"/>
    </location>
</feature>
<dbReference type="Proteomes" id="UP000761534">
    <property type="component" value="Unassembled WGS sequence"/>
</dbReference>
<feature type="transmembrane region" description="Helical" evidence="16">
    <location>
        <begin position="334"/>
        <end position="354"/>
    </location>
</feature>
<dbReference type="InterPro" id="IPR048024">
    <property type="entry name" value="Fxna-like_M28_dom"/>
</dbReference>
<reference evidence="20" key="1">
    <citation type="journal article" date="2019" name="G3 (Bethesda)">
        <title>Genome Assemblies of Two Rare Opportunistic Yeast Pathogens: Diutina rugosa (syn. Candida rugosa) and Trichomonascus ciferrii (syn. Candida ciferrii).</title>
        <authorList>
            <person name="Mixao V."/>
            <person name="Saus E."/>
            <person name="Hansen A.P."/>
            <person name="Lass-Florl C."/>
            <person name="Gabaldon T."/>
        </authorList>
    </citation>
    <scope>NUCLEOTIDE SEQUENCE</scope>
    <source>
        <strain evidence="20">CBS 4856</strain>
    </source>
</reference>
<evidence type="ECO:0000259" key="18">
    <source>
        <dbReference type="Pfam" id="PF22250"/>
    </source>
</evidence>
<dbReference type="PANTHER" id="PTHR12147:SF58">
    <property type="entry name" value="VACUOLAR MEMBRANE PROTEASE"/>
    <property type="match status" value="1"/>
</dbReference>
<keyword evidence="13 16" id="KW-0472">Membrane</keyword>
<evidence type="ECO:0000256" key="16">
    <source>
        <dbReference type="SAM" id="Phobius"/>
    </source>
</evidence>
<comment type="caution">
    <text evidence="20">The sequence shown here is derived from an EMBL/GenBank/DDBJ whole genome shotgun (WGS) entry which is preliminary data.</text>
</comment>
<comment type="subcellular location">
    <subcellularLocation>
        <location evidence="3">Vacuole membrane</location>
        <topology evidence="3">Multi-pass membrane protein</topology>
    </subcellularLocation>
</comment>
<dbReference type="GO" id="GO:0006508">
    <property type="term" value="P:proteolysis"/>
    <property type="evidence" value="ECO:0007669"/>
    <property type="project" value="UniProtKB-KW"/>
</dbReference>
<dbReference type="EMBL" id="SWFS01000036">
    <property type="protein sequence ID" value="KAA8917405.1"/>
    <property type="molecule type" value="Genomic_DNA"/>
</dbReference>
<evidence type="ECO:0000256" key="10">
    <source>
        <dbReference type="ARBA" id="ARBA00022833"/>
    </source>
</evidence>
<keyword evidence="8 15" id="KW-0479">Metal-binding</keyword>